<name>A0A3N4JC67_9PEZI</name>
<keyword evidence="2" id="KW-1185">Reference proteome</keyword>
<reference evidence="1 2" key="1">
    <citation type="journal article" date="2018" name="Nat. Ecol. Evol.">
        <title>Pezizomycetes genomes reveal the molecular basis of ectomycorrhizal truffle lifestyle.</title>
        <authorList>
            <person name="Murat C."/>
            <person name="Payen T."/>
            <person name="Noel B."/>
            <person name="Kuo A."/>
            <person name="Morin E."/>
            <person name="Chen J."/>
            <person name="Kohler A."/>
            <person name="Krizsan K."/>
            <person name="Balestrini R."/>
            <person name="Da Silva C."/>
            <person name="Montanini B."/>
            <person name="Hainaut M."/>
            <person name="Levati E."/>
            <person name="Barry K.W."/>
            <person name="Belfiori B."/>
            <person name="Cichocki N."/>
            <person name="Clum A."/>
            <person name="Dockter R.B."/>
            <person name="Fauchery L."/>
            <person name="Guy J."/>
            <person name="Iotti M."/>
            <person name="Le Tacon F."/>
            <person name="Lindquist E.A."/>
            <person name="Lipzen A."/>
            <person name="Malagnac F."/>
            <person name="Mello A."/>
            <person name="Molinier V."/>
            <person name="Miyauchi S."/>
            <person name="Poulain J."/>
            <person name="Riccioni C."/>
            <person name="Rubini A."/>
            <person name="Sitrit Y."/>
            <person name="Splivallo R."/>
            <person name="Traeger S."/>
            <person name="Wang M."/>
            <person name="Zifcakova L."/>
            <person name="Wipf D."/>
            <person name="Zambonelli A."/>
            <person name="Paolocci F."/>
            <person name="Nowrousian M."/>
            <person name="Ottonello S."/>
            <person name="Baldrian P."/>
            <person name="Spatafora J.W."/>
            <person name="Henrissat B."/>
            <person name="Nagy L.G."/>
            <person name="Aury J.M."/>
            <person name="Wincker P."/>
            <person name="Grigoriev I.V."/>
            <person name="Bonfante P."/>
            <person name="Martin F.M."/>
        </authorList>
    </citation>
    <scope>NUCLEOTIDE SEQUENCE [LARGE SCALE GENOMIC DNA]</scope>
    <source>
        <strain evidence="1 2">120613-1</strain>
    </source>
</reference>
<evidence type="ECO:0000313" key="1">
    <source>
        <dbReference type="EMBL" id="RPA94281.1"/>
    </source>
</evidence>
<dbReference type="AlphaFoldDB" id="A0A3N4JC67"/>
<dbReference type="Proteomes" id="UP000276215">
    <property type="component" value="Unassembled WGS sequence"/>
</dbReference>
<protein>
    <submittedName>
        <fullName evidence="1">Uncharacterized protein</fullName>
    </submittedName>
</protein>
<accession>A0A3N4JC67</accession>
<sequence>MQQVISSGMTMYIRCLSNARELKRIIYIPHKYHRVLPRGHISIAVQSLCNDEKEASSHVLAHQVPP</sequence>
<gene>
    <name evidence="1" type="ORF">L873DRAFT_1814630</name>
</gene>
<dbReference type="EMBL" id="ML120439">
    <property type="protein sequence ID" value="RPA94281.1"/>
    <property type="molecule type" value="Genomic_DNA"/>
</dbReference>
<organism evidence="1 2">
    <name type="scientific">Choiromyces venosus 120613-1</name>
    <dbReference type="NCBI Taxonomy" id="1336337"/>
    <lineage>
        <taxon>Eukaryota</taxon>
        <taxon>Fungi</taxon>
        <taxon>Dikarya</taxon>
        <taxon>Ascomycota</taxon>
        <taxon>Pezizomycotina</taxon>
        <taxon>Pezizomycetes</taxon>
        <taxon>Pezizales</taxon>
        <taxon>Tuberaceae</taxon>
        <taxon>Choiromyces</taxon>
    </lineage>
</organism>
<proteinExistence type="predicted"/>
<evidence type="ECO:0000313" key="2">
    <source>
        <dbReference type="Proteomes" id="UP000276215"/>
    </source>
</evidence>